<dbReference type="CDD" id="cd00093">
    <property type="entry name" value="HTH_XRE"/>
    <property type="match status" value="1"/>
</dbReference>
<gene>
    <name evidence="2" type="ORF">CAZ10_16640</name>
</gene>
<dbReference type="AlphaFoldDB" id="A0A2C9WX48"/>
<organism evidence="2 3">
    <name type="scientific">Pseudomonas aeruginosa</name>
    <dbReference type="NCBI Taxonomy" id="287"/>
    <lineage>
        <taxon>Bacteria</taxon>
        <taxon>Pseudomonadati</taxon>
        <taxon>Pseudomonadota</taxon>
        <taxon>Gammaproteobacteria</taxon>
        <taxon>Pseudomonadales</taxon>
        <taxon>Pseudomonadaceae</taxon>
        <taxon>Pseudomonas</taxon>
    </lineage>
</organism>
<reference evidence="2 3" key="1">
    <citation type="submission" date="2017-05" db="EMBL/GenBank/DDBJ databases">
        <authorList>
            <person name="Song R."/>
            <person name="Chenine A.L."/>
            <person name="Ruprecht R.M."/>
        </authorList>
    </citation>
    <scope>NUCLEOTIDE SEQUENCE [LARGE SCALE GENOMIC DNA]</scope>
    <source>
        <strain evidence="2 3">S567_C10_BS</strain>
    </source>
</reference>
<evidence type="ECO:0000313" key="2">
    <source>
        <dbReference type="EMBL" id="OTI60712.1"/>
    </source>
</evidence>
<dbReference type="Pfam" id="PF01381">
    <property type="entry name" value="HTH_3"/>
    <property type="match status" value="1"/>
</dbReference>
<dbReference type="PROSITE" id="PS50943">
    <property type="entry name" value="HTH_CROC1"/>
    <property type="match status" value="1"/>
</dbReference>
<feature type="domain" description="HTH cro/C1-type" evidence="1">
    <location>
        <begin position="80"/>
        <end position="134"/>
    </location>
</feature>
<dbReference type="GO" id="GO:0003677">
    <property type="term" value="F:DNA binding"/>
    <property type="evidence" value="ECO:0007669"/>
    <property type="project" value="InterPro"/>
</dbReference>
<dbReference type="SMART" id="SM00530">
    <property type="entry name" value="HTH_XRE"/>
    <property type="match status" value="1"/>
</dbReference>
<protein>
    <recommendedName>
        <fullName evidence="1">HTH cro/C1-type domain-containing protein</fullName>
    </recommendedName>
</protein>
<proteinExistence type="predicted"/>
<dbReference type="InterPro" id="IPR001387">
    <property type="entry name" value="Cro/C1-type_HTH"/>
</dbReference>
<dbReference type="RefSeq" id="WP_079262941.1">
    <property type="nucleotide sequence ID" value="NZ_JADDMB010000001.1"/>
</dbReference>
<dbReference type="EMBL" id="NFFZ01000008">
    <property type="protein sequence ID" value="OTI60712.1"/>
    <property type="molecule type" value="Genomic_DNA"/>
</dbReference>
<sequence>MKTSNKLEIQTMAEAATDKAECQVFEFRLPQSEPREIKKGRSFSDFSKEFSLGENHDSILEDARRWLGEKLEEAGEDLTLSMLRLKKGLSQEQLGKIVGTQQPNVARFEKGAGSPGLDMIRKWCAALDIDFNTFEKAHSVSGARRGKE</sequence>
<evidence type="ECO:0000259" key="1">
    <source>
        <dbReference type="PROSITE" id="PS50943"/>
    </source>
</evidence>
<dbReference type="Gene3D" id="1.10.260.40">
    <property type="entry name" value="lambda repressor-like DNA-binding domains"/>
    <property type="match status" value="1"/>
</dbReference>
<comment type="caution">
    <text evidence="2">The sequence shown here is derived from an EMBL/GenBank/DDBJ whole genome shotgun (WGS) entry which is preliminary data.</text>
</comment>
<dbReference type="Proteomes" id="UP000194857">
    <property type="component" value="Unassembled WGS sequence"/>
</dbReference>
<name>A0A2C9WX48_PSEAI</name>
<evidence type="ECO:0000313" key="3">
    <source>
        <dbReference type="Proteomes" id="UP000194857"/>
    </source>
</evidence>
<dbReference type="SUPFAM" id="SSF47413">
    <property type="entry name" value="lambda repressor-like DNA-binding domains"/>
    <property type="match status" value="1"/>
</dbReference>
<accession>A0A2C9WX48</accession>
<dbReference type="InterPro" id="IPR010982">
    <property type="entry name" value="Lambda_DNA-bd_dom_sf"/>
</dbReference>